<feature type="non-terminal residue" evidence="3">
    <location>
        <position position="1"/>
    </location>
</feature>
<evidence type="ECO:0000313" key="4">
    <source>
        <dbReference type="Proteomes" id="UP000667349"/>
    </source>
</evidence>
<feature type="non-terminal residue" evidence="3">
    <location>
        <position position="402"/>
    </location>
</feature>
<evidence type="ECO:0000313" key="3">
    <source>
        <dbReference type="EMBL" id="KAG5307225.1"/>
    </source>
</evidence>
<gene>
    <name evidence="3" type="primary">Nadk2_1</name>
    <name evidence="3" type="ORF">G6Z75_0009735</name>
</gene>
<dbReference type="InterPro" id="IPR016064">
    <property type="entry name" value="NAD/diacylglycerol_kinase_sf"/>
</dbReference>
<dbReference type="EC" id="2.7.1.23" evidence="2"/>
<dbReference type="Gene3D" id="3.40.50.10330">
    <property type="entry name" value="Probable inorganic polyphosphate/atp-NAD kinase, domain 1"/>
    <property type="match status" value="1"/>
</dbReference>
<dbReference type="SUPFAM" id="SSF111331">
    <property type="entry name" value="NAD kinase/diacylglycerol kinase-like"/>
    <property type="match status" value="1"/>
</dbReference>
<dbReference type="GO" id="GO:0019674">
    <property type="term" value="P:NAD+ metabolic process"/>
    <property type="evidence" value="ECO:0007669"/>
    <property type="project" value="TreeGrafter"/>
</dbReference>
<accession>A0A836ETH0</accession>
<sequence>MRLLNCLRDNRHWPKCVLGISKLSAFEFLKITHSDLSHNQLLSQLRKQSIDPDEILAEHHRQLTCEKELARILCNLNVSYRIMKRIDDVKCVNWADLVITIGGDGTFLLASKLITNNKTPIFGINPHPGISTFTLPIEYSTDIERIFEKLYTGDYTVLMRSRIRTVMTGEGLYQQPFHIHEKSRTRGEKRVDALMRSTQRKIADALQPRQRILPWLALNEVTLTKTFLRRPVRSITFIAYFQVFMAEFMASRPIVLAIQADEEKMFMIRSSGICVCTGSGSRSWFKTMNLQTVQTVQTLVAMATGRQLDKKETHEVLNKYHSNLLFPPDDLKMVYMIYEMSRSALWPKLLSDKRMCCKIKIKSTGFDAGLILDGSVSLPFNDGSTASFEIRPEYSLKNIIFQ</sequence>
<name>A0A836ETH0_9HYME</name>
<dbReference type="GO" id="GO:0006741">
    <property type="term" value="P:NADP+ biosynthetic process"/>
    <property type="evidence" value="ECO:0007669"/>
    <property type="project" value="InterPro"/>
</dbReference>
<protein>
    <recommendedName>
        <fullName evidence="2">NAD(+) kinase</fullName>
        <ecNumber evidence="2">2.7.1.23</ecNumber>
    </recommendedName>
</protein>
<dbReference type="Proteomes" id="UP000667349">
    <property type="component" value="Unassembled WGS sequence"/>
</dbReference>
<keyword evidence="3" id="KW-0418">Kinase</keyword>
<dbReference type="GO" id="GO:0003951">
    <property type="term" value="F:NAD+ kinase activity"/>
    <property type="evidence" value="ECO:0007669"/>
    <property type="project" value="UniProtKB-EC"/>
</dbReference>
<dbReference type="AlphaFoldDB" id="A0A836ETH0"/>
<evidence type="ECO:0000256" key="2">
    <source>
        <dbReference type="ARBA" id="ARBA00012120"/>
    </source>
</evidence>
<comment type="similarity">
    <text evidence="1">Belongs to the NAD kinase family.</text>
</comment>
<proteinExistence type="inferred from homology"/>
<keyword evidence="3" id="KW-0808">Transferase</keyword>
<keyword evidence="4" id="KW-1185">Reference proteome</keyword>
<dbReference type="EMBL" id="JAANHZ010000765">
    <property type="protein sequence ID" value="KAG5307225.1"/>
    <property type="molecule type" value="Genomic_DNA"/>
</dbReference>
<dbReference type="InterPro" id="IPR002504">
    <property type="entry name" value="NADK"/>
</dbReference>
<dbReference type="PANTHER" id="PTHR13158">
    <property type="match status" value="1"/>
</dbReference>
<dbReference type="Pfam" id="PF01513">
    <property type="entry name" value="NAD_kinase"/>
    <property type="match status" value="1"/>
</dbReference>
<dbReference type="InterPro" id="IPR017438">
    <property type="entry name" value="ATP-NAD_kinase_N"/>
</dbReference>
<reference evidence="3" key="1">
    <citation type="submission" date="2020-02" db="EMBL/GenBank/DDBJ databases">
        <title>Relaxed selection underlies rapid genomic changes in the transitions from sociality to social parasitism in ants.</title>
        <authorList>
            <person name="Bi X."/>
        </authorList>
    </citation>
    <scope>NUCLEOTIDE SEQUENCE</scope>
    <source>
        <strain evidence="3">BGI-DK2013a</strain>
        <tissue evidence="3">Whole body</tissue>
    </source>
</reference>
<comment type="caution">
    <text evidence="3">The sequence shown here is derived from an EMBL/GenBank/DDBJ whole genome shotgun (WGS) entry which is preliminary data.</text>
</comment>
<evidence type="ECO:0000256" key="1">
    <source>
        <dbReference type="ARBA" id="ARBA00010995"/>
    </source>
</evidence>
<dbReference type="GO" id="GO:0005739">
    <property type="term" value="C:mitochondrion"/>
    <property type="evidence" value="ECO:0007669"/>
    <property type="project" value="TreeGrafter"/>
</dbReference>
<organism evidence="3 4">
    <name type="scientific">Acromyrmex insinuator</name>
    <dbReference type="NCBI Taxonomy" id="230686"/>
    <lineage>
        <taxon>Eukaryota</taxon>
        <taxon>Metazoa</taxon>
        <taxon>Ecdysozoa</taxon>
        <taxon>Arthropoda</taxon>
        <taxon>Hexapoda</taxon>
        <taxon>Insecta</taxon>
        <taxon>Pterygota</taxon>
        <taxon>Neoptera</taxon>
        <taxon>Endopterygota</taxon>
        <taxon>Hymenoptera</taxon>
        <taxon>Apocrita</taxon>
        <taxon>Aculeata</taxon>
        <taxon>Formicoidea</taxon>
        <taxon>Formicidae</taxon>
        <taxon>Myrmicinae</taxon>
        <taxon>Acromyrmex</taxon>
    </lineage>
</organism>
<dbReference type="PANTHER" id="PTHR13158:SF5">
    <property type="entry name" value="NAD KINASE 2, MITOCHONDRIAL"/>
    <property type="match status" value="1"/>
</dbReference>